<feature type="transmembrane region" description="Helical" evidence="6">
    <location>
        <begin position="31"/>
        <end position="50"/>
    </location>
</feature>
<feature type="transmembrane region" description="Helical" evidence="6">
    <location>
        <begin position="118"/>
        <end position="135"/>
    </location>
</feature>
<evidence type="ECO:0000256" key="3">
    <source>
        <dbReference type="ARBA" id="ARBA00022692"/>
    </source>
</evidence>
<feature type="transmembrane region" description="Helical" evidence="6">
    <location>
        <begin position="56"/>
        <end position="75"/>
    </location>
</feature>
<evidence type="ECO:0000256" key="6">
    <source>
        <dbReference type="SAM" id="Phobius"/>
    </source>
</evidence>
<accession>A0A239J400</accession>
<keyword evidence="4 6" id="KW-1133">Transmembrane helix</keyword>
<dbReference type="GO" id="GO:0015360">
    <property type="term" value="F:acetate:proton symporter activity"/>
    <property type="evidence" value="ECO:0007669"/>
    <property type="project" value="TreeGrafter"/>
</dbReference>
<dbReference type="Proteomes" id="UP000198362">
    <property type="component" value="Unassembled WGS sequence"/>
</dbReference>
<evidence type="ECO:0000256" key="5">
    <source>
        <dbReference type="ARBA" id="ARBA00023136"/>
    </source>
</evidence>
<dbReference type="InterPro" id="IPR000791">
    <property type="entry name" value="Gpr1/Fun34/SatP-like"/>
</dbReference>
<dbReference type="PANTHER" id="PTHR30178">
    <property type="entry name" value="INNER MEMBRANE PROTEIN YAAH"/>
    <property type="match status" value="1"/>
</dbReference>
<proteinExistence type="inferred from homology"/>
<dbReference type="GO" id="GO:0005886">
    <property type="term" value="C:plasma membrane"/>
    <property type="evidence" value="ECO:0007669"/>
    <property type="project" value="TreeGrafter"/>
</dbReference>
<dbReference type="AlphaFoldDB" id="A0A239J400"/>
<sequence length="223" mass="24034">MTDADPRMPSARLSAGETETRTGGVADAVPLGLAAFALSTFLFSVFNAGWTSGTTAWLSFGFVAGGLVQLLAGMWSFRNRNLFATVAFSMYAAFYFGLSLYFTLVAPSADAAAQRNDLAWILLAFALFNFYLLLWSSQVNEALFALFFFLGVTEVVLCIGFFVDNSTAVRVGGYLGVITALIAWYAGSAALINGLLGRDVVKVGGPIKFDLERRMAHRTPATR</sequence>
<evidence type="ECO:0000313" key="8">
    <source>
        <dbReference type="Proteomes" id="UP000198362"/>
    </source>
</evidence>
<feature type="transmembrane region" description="Helical" evidence="6">
    <location>
        <begin position="142"/>
        <end position="162"/>
    </location>
</feature>
<dbReference type="InterPro" id="IPR047623">
    <property type="entry name" value="SatP"/>
</dbReference>
<dbReference type="Pfam" id="PF01184">
    <property type="entry name" value="Gpr1_Fun34_YaaH"/>
    <property type="match status" value="1"/>
</dbReference>
<dbReference type="GO" id="GO:0071422">
    <property type="term" value="P:succinate transmembrane transport"/>
    <property type="evidence" value="ECO:0007669"/>
    <property type="project" value="TreeGrafter"/>
</dbReference>
<organism evidence="7 8">
    <name type="scientific">Asanoa hainanensis</name>
    <dbReference type="NCBI Taxonomy" id="560556"/>
    <lineage>
        <taxon>Bacteria</taxon>
        <taxon>Bacillati</taxon>
        <taxon>Actinomycetota</taxon>
        <taxon>Actinomycetes</taxon>
        <taxon>Micromonosporales</taxon>
        <taxon>Micromonosporaceae</taxon>
        <taxon>Asanoa</taxon>
    </lineage>
</organism>
<dbReference type="EMBL" id="FZPH01000002">
    <property type="protein sequence ID" value="SNT00529.1"/>
    <property type="molecule type" value="Genomic_DNA"/>
</dbReference>
<name>A0A239J400_9ACTN</name>
<evidence type="ECO:0000313" key="7">
    <source>
        <dbReference type="EMBL" id="SNT00529.1"/>
    </source>
</evidence>
<dbReference type="NCBIfam" id="NF038013">
    <property type="entry name" value="AceTr_1"/>
    <property type="match status" value="1"/>
</dbReference>
<evidence type="ECO:0008006" key="9">
    <source>
        <dbReference type="Google" id="ProtNLM"/>
    </source>
</evidence>
<gene>
    <name evidence="7" type="ORF">SAMN05421812_102712</name>
</gene>
<evidence type="ECO:0000256" key="1">
    <source>
        <dbReference type="ARBA" id="ARBA00004141"/>
    </source>
</evidence>
<dbReference type="PANTHER" id="PTHR30178:SF3">
    <property type="entry name" value="SUCCINATE-ACETATE_PROTON SYMPORTER SATP"/>
    <property type="match status" value="1"/>
</dbReference>
<dbReference type="OrthoDB" id="9787939at2"/>
<keyword evidence="5 6" id="KW-0472">Membrane</keyword>
<feature type="transmembrane region" description="Helical" evidence="6">
    <location>
        <begin position="82"/>
        <end position="106"/>
    </location>
</feature>
<feature type="transmembrane region" description="Helical" evidence="6">
    <location>
        <begin position="174"/>
        <end position="196"/>
    </location>
</feature>
<comment type="similarity">
    <text evidence="2">Belongs to the acetate uptake transporter (AceTr) (TC 2.A.96) family.</text>
</comment>
<evidence type="ECO:0000256" key="2">
    <source>
        <dbReference type="ARBA" id="ARBA00005587"/>
    </source>
</evidence>
<evidence type="ECO:0000256" key="4">
    <source>
        <dbReference type="ARBA" id="ARBA00022989"/>
    </source>
</evidence>
<keyword evidence="3 6" id="KW-0812">Transmembrane</keyword>
<protein>
    <recommendedName>
        <fullName evidence="9">GPR1/FUN34/yaaH family protein</fullName>
    </recommendedName>
</protein>
<comment type="subcellular location">
    <subcellularLocation>
        <location evidence="1">Membrane</location>
        <topology evidence="1">Multi-pass membrane protein</topology>
    </subcellularLocation>
</comment>
<reference evidence="7 8" key="1">
    <citation type="submission" date="2017-06" db="EMBL/GenBank/DDBJ databases">
        <authorList>
            <person name="Kim H.J."/>
            <person name="Triplett B.A."/>
        </authorList>
    </citation>
    <scope>NUCLEOTIDE SEQUENCE [LARGE SCALE GENOMIC DNA]</scope>
    <source>
        <strain evidence="7 8">CGMCC 4.5593</strain>
    </source>
</reference>
<dbReference type="RefSeq" id="WP_089245943.1">
    <property type="nucleotide sequence ID" value="NZ_FZPH01000002.1"/>
</dbReference>
<keyword evidence="8" id="KW-1185">Reference proteome</keyword>